<feature type="domain" description="Aldehyde dehydrogenase" evidence="3">
    <location>
        <begin position="17"/>
        <end position="473"/>
    </location>
</feature>
<dbReference type="FunFam" id="3.40.605.10:FF:000007">
    <property type="entry name" value="NAD/NADP-dependent betaine aldehyde dehydrogenase"/>
    <property type="match status" value="1"/>
</dbReference>
<dbReference type="InterPro" id="IPR016162">
    <property type="entry name" value="Ald_DH_N"/>
</dbReference>
<reference evidence="4" key="1">
    <citation type="journal article" date="2019" name="Microbiol. Resour. Announc.">
        <title>Complete Genome Sequence of Rubrobacter xylanophilus Strain AA3-22, Isolated from Arima Onsen in Japan.</title>
        <authorList>
            <person name="Tomariguchi N."/>
            <person name="Miyazaki K."/>
        </authorList>
    </citation>
    <scope>NUCLEOTIDE SEQUENCE [LARGE SCALE GENOMIC DNA]</scope>
    <source>
        <strain evidence="4">AA3-22</strain>
    </source>
</reference>
<dbReference type="InterPro" id="IPR016160">
    <property type="entry name" value="Ald_DH_CS_CYS"/>
</dbReference>
<dbReference type="Gene3D" id="3.40.309.10">
    <property type="entry name" value="Aldehyde Dehydrogenase, Chain A, domain 2"/>
    <property type="match status" value="1"/>
</dbReference>
<dbReference type="Pfam" id="PF00171">
    <property type="entry name" value="Aldedh"/>
    <property type="match status" value="1"/>
</dbReference>
<comment type="similarity">
    <text evidence="1">Belongs to the aldehyde dehydrogenase family.</text>
</comment>
<dbReference type="AlphaFoldDB" id="A0A510HJ01"/>
<evidence type="ECO:0000256" key="1">
    <source>
        <dbReference type="ARBA" id="ARBA00009986"/>
    </source>
</evidence>
<dbReference type="InterPro" id="IPR016163">
    <property type="entry name" value="Ald_DH_C"/>
</dbReference>
<dbReference type="InterPro" id="IPR015590">
    <property type="entry name" value="Aldehyde_DH_dom"/>
</dbReference>
<dbReference type="PROSITE" id="PS00070">
    <property type="entry name" value="ALDEHYDE_DEHYDR_CYS"/>
    <property type="match status" value="1"/>
</dbReference>
<sequence length="481" mass="51251">MAEPFVGGEYLALSGLERIPVVDPATGEEVDTVPVCGEPEVDAAVRNAREALSGWQQLPASKRGEILGEAARAVLAARDELAPLLTGEQGKPLREARIEIRRFVHTLEHYAGLAKNIRGGYVPDLDEGAYGLILRRPVGVVGAIVPWNFPTTLLANKLGPALVAGNAVVAKPAETTPLTTLRIAGIMHEAGLPAGVFNVVTGDGPTTGQALAGHPLVRKVAFTGSTPVGRKLAALAAGDLKRVTLELGGSDPMIVCDDANLDRAASAASVGRFFNCGQACLAVKRLYVFESVAEEFVEKLVGKVRRLRVGPGTAEGTIIGPLHTPEGRELLEGQVRDAVESGARVLAGGRRPEGEVFEKGNFYEPTLLLEPAHDSRVATEEVFGPALPIWKVADLEEAIERANGSIYGLGSSIWTADLDRATEAAERIEAGYTWINSPQIIYDELPFGGWKQSGYGKEHGMEALEYYTETKSVVVRRASRG</sequence>
<dbReference type="RefSeq" id="WP_172620697.1">
    <property type="nucleotide sequence ID" value="NZ_AP019791.1"/>
</dbReference>
<dbReference type="FunFam" id="3.40.309.10:FF:000009">
    <property type="entry name" value="Aldehyde dehydrogenase A"/>
    <property type="match status" value="1"/>
</dbReference>
<keyword evidence="2" id="KW-0560">Oxidoreductase</keyword>
<evidence type="ECO:0000313" key="4">
    <source>
        <dbReference type="EMBL" id="BBL79245.1"/>
    </source>
</evidence>
<gene>
    <name evidence="4" type="ORF">RxyAA322_10990</name>
</gene>
<name>A0A510HJ01_9ACTN</name>
<dbReference type="PANTHER" id="PTHR11699">
    <property type="entry name" value="ALDEHYDE DEHYDROGENASE-RELATED"/>
    <property type="match status" value="1"/>
</dbReference>
<dbReference type="SUPFAM" id="SSF53720">
    <property type="entry name" value="ALDH-like"/>
    <property type="match status" value="1"/>
</dbReference>
<organism evidence="4 5">
    <name type="scientific">Rubrobacter xylanophilus</name>
    <dbReference type="NCBI Taxonomy" id="49319"/>
    <lineage>
        <taxon>Bacteria</taxon>
        <taxon>Bacillati</taxon>
        <taxon>Actinomycetota</taxon>
        <taxon>Rubrobacteria</taxon>
        <taxon>Rubrobacterales</taxon>
        <taxon>Rubrobacteraceae</taxon>
        <taxon>Rubrobacter</taxon>
    </lineage>
</organism>
<dbReference type="Proteomes" id="UP000318065">
    <property type="component" value="Chromosome"/>
</dbReference>
<accession>A0A510HJ01</accession>
<dbReference type="Gene3D" id="3.40.605.10">
    <property type="entry name" value="Aldehyde Dehydrogenase, Chain A, domain 1"/>
    <property type="match status" value="1"/>
</dbReference>
<dbReference type="GO" id="GO:0016620">
    <property type="term" value="F:oxidoreductase activity, acting on the aldehyde or oxo group of donors, NAD or NADP as acceptor"/>
    <property type="evidence" value="ECO:0007669"/>
    <property type="project" value="InterPro"/>
</dbReference>
<protein>
    <submittedName>
        <fullName evidence="4">Aldehyde dehydrogenase</fullName>
    </submittedName>
</protein>
<dbReference type="EMBL" id="AP019791">
    <property type="protein sequence ID" value="BBL79245.1"/>
    <property type="molecule type" value="Genomic_DNA"/>
</dbReference>
<evidence type="ECO:0000313" key="5">
    <source>
        <dbReference type="Proteomes" id="UP000318065"/>
    </source>
</evidence>
<keyword evidence="5" id="KW-1185">Reference proteome</keyword>
<dbReference type="InterPro" id="IPR016161">
    <property type="entry name" value="Ald_DH/histidinol_DH"/>
</dbReference>
<dbReference type="CDD" id="cd07078">
    <property type="entry name" value="ALDH"/>
    <property type="match status" value="1"/>
</dbReference>
<evidence type="ECO:0000256" key="2">
    <source>
        <dbReference type="ARBA" id="ARBA00023002"/>
    </source>
</evidence>
<evidence type="ECO:0000259" key="3">
    <source>
        <dbReference type="Pfam" id="PF00171"/>
    </source>
</evidence>
<proteinExistence type="inferred from homology"/>